<dbReference type="InterPro" id="IPR043725">
    <property type="entry name" value="DUF5667"/>
</dbReference>
<feature type="region of interest" description="Disordered" evidence="1">
    <location>
        <begin position="20"/>
        <end position="49"/>
    </location>
</feature>
<keyword evidence="2" id="KW-0472">Membrane</keyword>
<sequence>MIGQATAHRRANAFAQGLESMESAGTRPAGEREPADDHPAHAADRHADPQQGRLLAVARAVTAVPKPQMDAETKTVQRAQLIAAMEAALADGSLETAGRVPEQRADAASRAGAHRDLGRLRPRTRWSRRLAAGGLAVGVTAGAFTGVAAASTNALPGDTLYGLKRGMEDLRLGMAGDDDARGQVLLDMASTRMQEARRLMERGRSGPLDAESVREVRGALLGMHNEAAEGHQLLSAAYRRDGSLAPIEALNAFQQQHGVAWGQMRKHLPSQLTGVGDQVTSVFAAIQREVAPLRHLLPATSGAVHHDTRDGGGPEGTAPGDSGHEPSGVSGTPSAAQGHTAHGKGSAAPSASTTSGQGLIGGNTGGLLNPAPTSGSQPPASGGSGGGDGKSQPGVTVPPLLPGLLPGLGISGGDDSK</sequence>
<protein>
    <submittedName>
        <fullName evidence="4">DUF5667 domain-containing protein</fullName>
    </submittedName>
</protein>
<proteinExistence type="predicted"/>
<evidence type="ECO:0000313" key="5">
    <source>
        <dbReference type="Proteomes" id="UP001198565"/>
    </source>
</evidence>
<name>A0ABS7R0Y6_9ACTN</name>
<dbReference type="Pfam" id="PF18915">
    <property type="entry name" value="DUF5667"/>
    <property type="match status" value="1"/>
</dbReference>
<evidence type="ECO:0000313" key="4">
    <source>
        <dbReference type="EMBL" id="MBY8889134.1"/>
    </source>
</evidence>
<organism evidence="4 5">
    <name type="scientific">Streptantibioticus parmotrematis</name>
    <dbReference type="NCBI Taxonomy" id="2873249"/>
    <lineage>
        <taxon>Bacteria</taxon>
        <taxon>Bacillati</taxon>
        <taxon>Actinomycetota</taxon>
        <taxon>Actinomycetes</taxon>
        <taxon>Kitasatosporales</taxon>
        <taxon>Streptomycetaceae</taxon>
        <taxon>Streptantibioticus</taxon>
    </lineage>
</organism>
<dbReference type="EMBL" id="JAINVZ010000036">
    <property type="protein sequence ID" value="MBY8889134.1"/>
    <property type="molecule type" value="Genomic_DNA"/>
</dbReference>
<reference evidence="4 5" key="1">
    <citation type="submission" date="2021-08" db="EMBL/GenBank/DDBJ databases">
        <title>Streptomyces sp. PTM05 isolated from lichen.</title>
        <authorList>
            <person name="Somphong A."/>
            <person name="Phongsopitanun W."/>
            <person name="Tanasupawat S."/>
        </authorList>
    </citation>
    <scope>NUCLEOTIDE SEQUENCE [LARGE SCALE GENOMIC DNA]</scope>
    <source>
        <strain evidence="4 5">Ptm05</strain>
    </source>
</reference>
<feature type="compositionally biased region" description="Low complexity" evidence="1">
    <location>
        <begin position="346"/>
        <end position="357"/>
    </location>
</feature>
<feature type="region of interest" description="Disordered" evidence="1">
    <location>
        <begin position="300"/>
        <end position="417"/>
    </location>
</feature>
<keyword evidence="2" id="KW-1133">Transmembrane helix</keyword>
<evidence type="ECO:0000256" key="1">
    <source>
        <dbReference type="SAM" id="MobiDB-lite"/>
    </source>
</evidence>
<feature type="compositionally biased region" description="Low complexity" evidence="1">
    <location>
        <begin position="366"/>
        <end position="381"/>
    </location>
</feature>
<accession>A0ABS7R0Y6</accession>
<feature type="transmembrane region" description="Helical" evidence="2">
    <location>
        <begin position="130"/>
        <end position="150"/>
    </location>
</feature>
<feature type="compositionally biased region" description="Basic and acidic residues" evidence="1">
    <location>
        <begin position="29"/>
        <end position="48"/>
    </location>
</feature>
<dbReference type="RefSeq" id="WP_222982203.1">
    <property type="nucleotide sequence ID" value="NZ_JAINVZ010000036.1"/>
</dbReference>
<feature type="domain" description="DUF5667" evidence="3">
    <location>
        <begin position="154"/>
        <end position="269"/>
    </location>
</feature>
<keyword evidence="2" id="KW-0812">Transmembrane</keyword>
<gene>
    <name evidence="4" type="ORF">K7472_30455</name>
</gene>
<evidence type="ECO:0000259" key="3">
    <source>
        <dbReference type="Pfam" id="PF18915"/>
    </source>
</evidence>
<comment type="caution">
    <text evidence="4">The sequence shown here is derived from an EMBL/GenBank/DDBJ whole genome shotgun (WGS) entry which is preliminary data.</text>
</comment>
<evidence type="ECO:0000256" key="2">
    <source>
        <dbReference type="SAM" id="Phobius"/>
    </source>
</evidence>
<keyword evidence="5" id="KW-1185">Reference proteome</keyword>
<dbReference type="Proteomes" id="UP001198565">
    <property type="component" value="Unassembled WGS sequence"/>
</dbReference>
<feature type="compositionally biased region" description="Low complexity" evidence="1">
    <location>
        <begin position="390"/>
        <end position="408"/>
    </location>
</feature>